<comment type="caution">
    <text evidence="2">The sequence shown here is derived from an EMBL/GenBank/DDBJ whole genome shotgun (WGS) entry which is preliminary data.</text>
</comment>
<accession>A0A0A6U7U3</accession>
<gene>
    <name evidence="2" type="ORF">MB27_41460</name>
</gene>
<feature type="region of interest" description="Disordered" evidence="1">
    <location>
        <begin position="32"/>
        <end position="64"/>
    </location>
</feature>
<keyword evidence="3" id="KW-1185">Reference proteome</keyword>
<proteinExistence type="predicted"/>
<name>A0A0A6U7U3_ACTUT</name>
<evidence type="ECO:0000313" key="3">
    <source>
        <dbReference type="Proteomes" id="UP000054537"/>
    </source>
</evidence>
<dbReference type="RefSeq" id="WP_043533688.1">
    <property type="nucleotide sequence ID" value="NZ_BAABKU010000005.1"/>
</dbReference>
<dbReference type="EMBL" id="JRTT01000139">
    <property type="protein sequence ID" value="KHD72125.1"/>
    <property type="molecule type" value="Genomic_DNA"/>
</dbReference>
<evidence type="ECO:0000256" key="1">
    <source>
        <dbReference type="SAM" id="MobiDB-lite"/>
    </source>
</evidence>
<organism evidence="2 3">
    <name type="scientific">Actinoplanes utahensis</name>
    <dbReference type="NCBI Taxonomy" id="1869"/>
    <lineage>
        <taxon>Bacteria</taxon>
        <taxon>Bacillati</taxon>
        <taxon>Actinomycetota</taxon>
        <taxon>Actinomycetes</taxon>
        <taxon>Micromonosporales</taxon>
        <taxon>Micromonosporaceae</taxon>
        <taxon>Actinoplanes</taxon>
    </lineage>
</organism>
<sequence>MTNSISSSNRPSVTSLATSVFGNAREAMKAIADAATSPSAESPAATAETAAKKGRRGVSLDRYA</sequence>
<protein>
    <submittedName>
        <fullName evidence="2">Uncharacterized protein</fullName>
    </submittedName>
</protein>
<evidence type="ECO:0000313" key="2">
    <source>
        <dbReference type="EMBL" id="KHD72125.1"/>
    </source>
</evidence>
<reference evidence="2 3" key="1">
    <citation type="submission" date="2014-10" db="EMBL/GenBank/DDBJ databases">
        <title>Draft genome sequence of Actinoplanes utahensis NRRL 12052.</title>
        <authorList>
            <person name="Velasco-Bucheli B."/>
            <person name="del Cerro C."/>
            <person name="Hormigo D."/>
            <person name="Garcia J.L."/>
            <person name="Acebal C."/>
            <person name="Arroyo M."/>
            <person name="de la Mata I."/>
        </authorList>
    </citation>
    <scope>NUCLEOTIDE SEQUENCE [LARGE SCALE GENOMIC DNA]</scope>
    <source>
        <strain evidence="2 3">NRRL 12052</strain>
    </source>
</reference>
<dbReference type="AlphaFoldDB" id="A0A0A6U7U3"/>
<feature type="compositionally biased region" description="Low complexity" evidence="1">
    <location>
        <begin position="34"/>
        <end position="49"/>
    </location>
</feature>
<dbReference type="STRING" id="1869.MB27_41460"/>
<dbReference type="Proteomes" id="UP000054537">
    <property type="component" value="Unassembled WGS sequence"/>
</dbReference>